<protein>
    <recommendedName>
        <fullName evidence="3">Wiskott-Aldrich syndrome protein family member</fullName>
    </recommendedName>
</protein>
<gene>
    <name evidence="1" type="ORF">ABMA27_000989</name>
</gene>
<dbReference type="Proteomes" id="UP001549920">
    <property type="component" value="Unassembled WGS sequence"/>
</dbReference>
<reference evidence="1 2" key="1">
    <citation type="submission" date="2024-06" db="EMBL/GenBank/DDBJ databases">
        <title>A chromosome-level genome assembly of beet webworm, Loxostege sticticalis.</title>
        <authorList>
            <person name="Zhang Y."/>
        </authorList>
    </citation>
    <scope>NUCLEOTIDE SEQUENCE [LARGE SCALE GENOMIC DNA]</scope>
    <source>
        <strain evidence="1">AQ026</strain>
        <tissue evidence="1">Whole body</tissue>
    </source>
</reference>
<sequence length="218" mass="24812">MPFVQRVVEPKYLSRTSLRDENGKPRVTDEELQAVTNCTLSNALRQLASLVLLAEDIFSELTSQLQGITERSKVAQTKIERINEIVEKYDPKKVPVPRYLKTCLGVRTGPRWEKNFQIPMRTIKTSRDNFQPILCNYICKMCYFGQLGDILYAVTLTIRANLTVIVFLLNSNPGKVQEYKKILPLPCTSRYSVFCGSSILAEAQSFFVATFLGKKCSR</sequence>
<name>A0ABR3I137_LOXSC</name>
<proteinExistence type="predicted"/>
<dbReference type="EMBL" id="JBEUOH010000010">
    <property type="protein sequence ID" value="KAL0882527.1"/>
    <property type="molecule type" value="Genomic_DNA"/>
</dbReference>
<evidence type="ECO:0000313" key="2">
    <source>
        <dbReference type="Proteomes" id="UP001549920"/>
    </source>
</evidence>
<comment type="caution">
    <text evidence="1">The sequence shown here is derived from an EMBL/GenBank/DDBJ whole genome shotgun (WGS) entry which is preliminary data.</text>
</comment>
<accession>A0ABR3I137</accession>
<keyword evidence="2" id="KW-1185">Reference proteome</keyword>
<evidence type="ECO:0008006" key="3">
    <source>
        <dbReference type="Google" id="ProtNLM"/>
    </source>
</evidence>
<organism evidence="1 2">
    <name type="scientific">Loxostege sticticalis</name>
    <name type="common">Beet webworm moth</name>
    <dbReference type="NCBI Taxonomy" id="481309"/>
    <lineage>
        <taxon>Eukaryota</taxon>
        <taxon>Metazoa</taxon>
        <taxon>Ecdysozoa</taxon>
        <taxon>Arthropoda</taxon>
        <taxon>Hexapoda</taxon>
        <taxon>Insecta</taxon>
        <taxon>Pterygota</taxon>
        <taxon>Neoptera</taxon>
        <taxon>Endopterygota</taxon>
        <taxon>Lepidoptera</taxon>
        <taxon>Glossata</taxon>
        <taxon>Ditrysia</taxon>
        <taxon>Pyraloidea</taxon>
        <taxon>Crambidae</taxon>
        <taxon>Pyraustinae</taxon>
        <taxon>Loxostege</taxon>
    </lineage>
</organism>
<dbReference type="Gene3D" id="1.20.5.340">
    <property type="match status" value="1"/>
</dbReference>
<evidence type="ECO:0000313" key="1">
    <source>
        <dbReference type="EMBL" id="KAL0882527.1"/>
    </source>
</evidence>